<sequence>MREFVFTLNYAKGADAVMDVFIDAPEMHATTLICPMTDREFWRLDRLSGGQESVERAAGLLTSDEYGGFSISDRRCGGDRHSEVLASSGGQATVYTHIVDASSCDSVSLVANRYLPGAVLIEVTRRGTEERWRVLMQTDERIGLLYDTIGGKLREGITFRFEHLETVTTPPADPLASLSLRPEQRRVLELAAEMGYYETPRETTLEAVASRLDEPRSTVSYRLRRAEAELVDAFLSST</sequence>
<gene>
    <name evidence="5" type="ORF">E5139_16710</name>
</gene>
<dbReference type="InterPro" id="IPR056529">
    <property type="entry name" value="HVO_2928_N"/>
</dbReference>
<organism evidence="5 6">
    <name type="scientific">Halomicrobium mukohataei</name>
    <dbReference type="NCBI Taxonomy" id="57705"/>
    <lineage>
        <taxon>Archaea</taxon>
        <taxon>Methanobacteriati</taxon>
        <taxon>Methanobacteriota</taxon>
        <taxon>Stenosarchaea group</taxon>
        <taxon>Halobacteria</taxon>
        <taxon>Halobacteriales</taxon>
        <taxon>Haloarculaceae</taxon>
        <taxon>Halomicrobium</taxon>
    </lineage>
</organism>
<dbReference type="KEGG" id="halz:E5139_16710"/>
<protein>
    <submittedName>
        <fullName evidence="5">Bacterio-opsin activator</fullName>
    </submittedName>
</protein>
<evidence type="ECO:0000256" key="2">
    <source>
        <dbReference type="ARBA" id="ARBA00023163"/>
    </source>
</evidence>
<dbReference type="Pfam" id="PF04967">
    <property type="entry name" value="HTH_10"/>
    <property type="match status" value="1"/>
</dbReference>
<dbReference type="EMBL" id="CP039376">
    <property type="protein sequence ID" value="QCD67278.1"/>
    <property type="molecule type" value="Genomic_DNA"/>
</dbReference>
<evidence type="ECO:0000313" key="5">
    <source>
        <dbReference type="EMBL" id="QCD67278.1"/>
    </source>
</evidence>
<keyword evidence="2" id="KW-0804">Transcription</keyword>
<reference evidence="5 6" key="1">
    <citation type="submission" date="2019-04" db="EMBL/GenBank/DDBJ databases">
        <title>Complete genome sequence of Arthrobacter sp. ZXY-2 associated with effective atrazine degradation and salt adaptation.</title>
        <authorList>
            <person name="Zhao X."/>
        </authorList>
    </citation>
    <scope>NUCLEOTIDE SEQUENCE [LARGE SCALE GENOMIC DNA]</scope>
    <source>
        <strain evidence="6">ZP60</strain>
        <plasmid evidence="5 6">unnamed1</plasmid>
    </source>
</reference>
<dbReference type="GeneID" id="8409449"/>
<keyword evidence="5" id="KW-0614">Plasmid</keyword>
<dbReference type="Pfam" id="PF24281">
    <property type="entry name" value="HVO_2928_N"/>
    <property type="match status" value="1"/>
</dbReference>
<geneLocation type="plasmid" evidence="5">
    <name>unnamed1</name>
</geneLocation>
<proteinExistence type="predicted"/>
<keyword evidence="1" id="KW-0805">Transcription regulation</keyword>
<dbReference type="Proteomes" id="UP000297053">
    <property type="component" value="Plasmid unnamed1"/>
</dbReference>
<evidence type="ECO:0000259" key="4">
    <source>
        <dbReference type="Pfam" id="PF24281"/>
    </source>
</evidence>
<dbReference type="PANTHER" id="PTHR34236:SF1">
    <property type="entry name" value="DIMETHYL SULFOXIDE REDUCTASE TRANSCRIPTIONAL ACTIVATOR"/>
    <property type="match status" value="1"/>
</dbReference>
<accession>A0A4D6KF97</accession>
<name>A0A4D6KF97_9EURY</name>
<feature type="domain" description="HVO-2928 N-terminal" evidence="4">
    <location>
        <begin position="3"/>
        <end position="168"/>
    </location>
</feature>
<feature type="domain" description="HTH bat-type" evidence="3">
    <location>
        <begin position="182"/>
        <end position="231"/>
    </location>
</feature>
<dbReference type="InterPro" id="IPR007050">
    <property type="entry name" value="HTH_bacterioopsin"/>
</dbReference>
<reference evidence="5 6" key="2">
    <citation type="submission" date="2019-04" db="EMBL/GenBank/DDBJ databases">
        <authorList>
            <person name="Yang S."/>
            <person name="Wei W."/>
        </authorList>
    </citation>
    <scope>NUCLEOTIDE SEQUENCE [LARGE SCALE GENOMIC DNA]</scope>
    <source>
        <strain evidence="6">ZP60</strain>
        <plasmid evidence="5 6">unnamed1</plasmid>
    </source>
</reference>
<evidence type="ECO:0000259" key="3">
    <source>
        <dbReference type="Pfam" id="PF04967"/>
    </source>
</evidence>
<evidence type="ECO:0000256" key="1">
    <source>
        <dbReference type="ARBA" id="ARBA00023015"/>
    </source>
</evidence>
<evidence type="ECO:0000313" key="6">
    <source>
        <dbReference type="Proteomes" id="UP000297053"/>
    </source>
</evidence>
<dbReference type="AlphaFoldDB" id="A0A4D6KF97"/>
<dbReference type="RefSeq" id="WP_012807534.1">
    <property type="nucleotide sequence ID" value="NZ_CP039376.1"/>
</dbReference>
<dbReference type="PANTHER" id="PTHR34236">
    <property type="entry name" value="DIMETHYL SULFOXIDE REDUCTASE TRANSCRIPTIONAL ACTIVATOR"/>
    <property type="match status" value="1"/>
</dbReference>